<dbReference type="Pfam" id="PF13529">
    <property type="entry name" value="Peptidase_C39_2"/>
    <property type="match status" value="1"/>
</dbReference>
<dbReference type="Proteomes" id="UP000184342">
    <property type="component" value="Unassembled WGS sequence"/>
</dbReference>
<feature type="domain" description="Peptidase C39-like" evidence="1">
    <location>
        <begin position="81"/>
        <end position="214"/>
    </location>
</feature>
<gene>
    <name evidence="2" type="ORF">SAMN02745691_01686</name>
</gene>
<reference evidence="2 3" key="1">
    <citation type="submission" date="2016-11" db="EMBL/GenBank/DDBJ databases">
        <authorList>
            <person name="Jaros S."/>
            <person name="Januszkiewicz K."/>
            <person name="Wedrychowicz H."/>
        </authorList>
    </citation>
    <scope>NUCLEOTIDE SEQUENCE [LARGE SCALE GENOMIC DNA]</scope>
    <source>
        <strain evidence="2 3">DSM 15970</strain>
    </source>
</reference>
<dbReference type="InterPro" id="IPR039564">
    <property type="entry name" value="Peptidase_C39-like"/>
</dbReference>
<organism evidence="2 3">
    <name type="scientific">Parasporobacterium paucivorans DSM 15970</name>
    <dbReference type="NCBI Taxonomy" id="1122934"/>
    <lineage>
        <taxon>Bacteria</taxon>
        <taxon>Bacillati</taxon>
        <taxon>Bacillota</taxon>
        <taxon>Clostridia</taxon>
        <taxon>Lachnospirales</taxon>
        <taxon>Lachnospiraceae</taxon>
        <taxon>Parasporobacterium</taxon>
    </lineage>
</organism>
<name>A0A1M6I5N3_9FIRM</name>
<protein>
    <submittedName>
        <fullName evidence="2">Peptidase_C39 like family protein</fullName>
    </submittedName>
</protein>
<dbReference type="OrthoDB" id="3186156at2"/>
<accession>A0A1M6I5N3</accession>
<dbReference type="AlphaFoldDB" id="A0A1M6I5N3"/>
<sequence length="247" mass="26615">MFKKSFRPIFFLVILGFFTFFVHTNPITSLSLTREEKVLPPAGAVEILPVILGGADFLAEAPDFSHPEEPCLPTSLGSLIYYNQQDARWAGYLYGGADPLYEYGCGPTVVSMVVSSFTGTPMNPAEMAQWASDHSYWAPGSGSFHALIPGALSAFGLKTESIPDHSPQNIVSLLESGKILIALMDKGHFTRSGGHFIILAGISSDGRILVADPNNAELTTQTWDPALISSEIRLRAGDGGPLWAVSR</sequence>
<evidence type="ECO:0000313" key="2">
    <source>
        <dbReference type="EMBL" id="SHJ29777.1"/>
    </source>
</evidence>
<evidence type="ECO:0000259" key="1">
    <source>
        <dbReference type="Pfam" id="PF13529"/>
    </source>
</evidence>
<proteinExistence type="predicted"/>
<dbReference type="Gene3D" id="3.90.70.10">
    <property type="entry name" value="Cysteine proteinases"/>
    <property type="match status" value="1"/>
</dbReference>
<dbReference type="RefSeq" id="WP_073993980.1">
    <property type="nucleotide sequence ID" value="NZ_FQYT01000017.1"/>
</dbReference>
<dbReference type="STRING" id="1122934.SAMN02745691_01686"/>
<evidence type="ECO:0000313" key="3">
    <source>
        <dbReference type="Proteomes" id="UP000184342"/>
    </source>
</evidence>
<keyword evidence="3" id="KW-1185">Reference proteome</keyword>
<dbReference type="EMBL" id="FQYT01000017">
    <property type="protein sequence ID" value="SHJ29777.1"/>
    <property type="molecule type" value="Genomic_DNA"/>
</dbReference>